<dbReference type="Proteomes" id="UP000238825">
    <property type="component" value="Chromosome"/>
</dbReference>
<evidence type="ECO:0000313" key="5">
    <source>
        <dbReference type="Proteomes" id="UP000255295"/>
    </source>
</evidence>
<dbReference type="InterPro" id="IPR018958">
    <property type="entry name" value="Knr4/Smi1-like_dom"/>
</dbReference>
<sequence length="174" mass="20722">MSIELILTALNKRLDKENSIIIQRENGEILNVTCDWNCPISNHELLQEFTLETQHVLPTELCLFLKHSNGAKLFNDNGLGYDFFEIFNLSQILNYIHEYETNIYYQSAYDKNWFMMGNYRGYGDYMFVDSQKVANGEDDYLIFVHEGDIQRLPMNFETWLDRFIVTQGARYWLW</sequence>
<feature type="domain" description="Knr4/Smi1-like" evidence="1">
    <location>
        <begin position="44"/>
        <end position="162"/>
    </location>
</feature>
<evidence type="ECO:0000259" key="1">
    <source>
        <dbReference type="Pfam" id="PF09346"/>
    </source>
</evidence>
<reference evidence="3 5" key="2">
    <citation type="submission" date="2018-06" db="EMBL/GenBank/DDBJ databases">
        <authorList>
            <consortium name="Pathogen Informatics"/>
            <person name="Doyle S."/>
        </authorList>
    </citation>
    <scope>NUCLEOTIDE SEQUENCE [LARGE SCALE GENOMIC DNA]</scope>
    <source>
        <strain evidence="3 5">NCTC10338</strain>
    </source>
</reference>
<dbReference type="Gene3D" id="3.40.1580.10">
    <property type="entry name" value="SMI1/KNR4-like"/>
    <property type="match status" value="1"/>
</dbReference>
<dbReference type="EMBL" id="UFSZ01000001">
    <property type="protein sequence ID" value="SUV17029.1"/>
    <property type="molecule type" value="Genomic_DNA"/>
</dbReference>
<dbReference type="RefSeq" id="WP_024361869.1">
    <property type="nucleotide sequence ID" value="NZ_BJNS01000037.1"/>
</dbReference>
<name>A0A2S0K192_LYSSH</name>
<evidence type="ECO:0000313" key="4">
    <source>
        <dbReference type="Proteomes" id="UP000238825"/>
    </source>
</evidence>
<evidence type="ECO:0000313" key="3">
    <source>
        <dbReference type="EMBL" id="SUV17029.1"/>
    </source>
</evidence>
<evidence type="ECO:0000313" key="2">
    <source>
        <dbReference type="EMBL" id="AVK97106.1"/>
    </source>
</evidence>
<gene>
    <name evidence="2" type="ORF">LS41612_12960</name>
    <name evidence="3" type="ORF">NCTC10338_02116</name>
</gene>
<accession>A0A2S0K192</accession>
<dbReference type="EMBL" id="CP019980">
    <property type="protein sequence ID" value="AVK97106.1"/>
    <property type="molecule type" value="Genomic_DNA"/>
</dbReference>
<organism evidence="2 4">
    <name type="scientific">Lysinibacillus sphaericus</name>
    <name type="common">Bacillus sphaericus</name>
    <dbReference type="NCBI Taxonomy" id="1421"/>
    <lineage>
        <taxon>Bacteria</taxon>
        <taxon>Bacillati</taxon>
        <taxon>Bacillota</taxon>
        <taxon>Bacilli</taxon>
        <taxon>Bacillales</taxon>
        <taxon>Bacillaceae</taxon>
        <taxon>Lysinibacillus</taxon>
    </lineage>
</organism>
<dbReference type="SUPFAM" id="SSF160631">
    <property type="entry name" value="SMI1/KNR4-like"/>
    <property type="match status" value="1"/>
</dbReference>
<reference evidence="2 4" key="1">
    <citation type="submission" date="2017-03" db="EMBL/GenBank/DDBJ databases">
        <title>The whole genome sequencing and assembly of Lysinibacillus sphaericus DSM 28T strain.</title>
        <authorList>
            <person name="Lee Y.-J."/>
            <person name="Yi H."/>
            <person name="Bahn Y.-S."/>
            <person name="Kim J.F."/>
            <person name="Lee D.-W."/>
        </authorList>
    </citation>
    <scope>NUCLEOTIDE SEQUENCE [LARGE SCALE GENOMIC DNA]</scope>
    <source>
        <strain evidence="2 4">DSM 28</strain>
    </source>
</reference>
<dbReference type="Pfam" id="PF09346">
    <property type="entry name" value="SMI1_KNR4"/>
    <property type="match status" value="1"/>
</dbReference>
<dbReference type="Proteomes" id="UP000255295">
    <property type="component" value="Unassembled WGS sequence"/>
</dbReference>
<dbReference type="InterPro" id="IPR037883">
    <property type="entry name" value="Knr4/Smi1-like_sf"/>
</dbReference>
<dbReference type="AlphaFoldDB" id="A0A2S0K192"/>
<proteinExistence type="predicted"/>
<protein>
    <submittedName>
        <fullName evidence="2">SMI1/KNR4 family protein</fullName>
    </submittedName>
    <submittedName>
        <fullName evidence="3">YokH</fullName>
    </submittedName>
</protein>
<dbReference type="GeneID" id="48277106"/>